<reference evidence="9" key="2">
    <citation type="submission" date="2021-04" db="EMBL/GenBank/DDBJ databases">
        <authorList>
            <person name="Gilroy R."/>
        </authorList>
    </citation>
    <scope>NUCLEOTIDE SEQUENCE</scope>
    <source>
        <strain evidence="9">ChiSjej3B21-8574</strain>
    </source>
</reference>
<accession>A0A9D2PJL2</accession>
<dbReference type="Proteomes" id="UP000823904">
    <property type="component" value="Unassembled WGS sequence"/>
</dbReference>
<evidence type="ECO:0000256" key="6">
    <source>
        <dbReference type="ARBA" id="ARBA00023136"/>
    </source>
</evidence>
<dbReference type="EMBL" id="DWWD01000032">
    <property type="protein sequence ID" value="HJC50630.1"/>
    <property type="molecule type" value="Genomic_DNA"/>
</dbReference>
<comment type="subcellular location">
    <subcellularLocation>
        <location evidence="1">Membrane</location>
        <topology evidence="1">Multi-pass membrane protein</topology>
    </subcellularLocation>
</comment>
<feature type="transmembrane region" description="Helical" evidence="7">
    <location>
        <begin position="265"/>
        <end position="286"/>
    </location>
</feature>
<evidence type="ECO:0000259" key="8">
    <source>
        <dbReference type="Pfam" id="PF00535"/>
    </source>
</evidence>
<gene>
    <name evidence="9" type="ORF">H9754_08690</name>
</gene>
<protein>
    <submittedName>
        <fullName evidence="9">Glycosyltransferase family 2 protein</fullName>
    </submittedName>
</protein>
<dbReference type="PANTHER" id="PTHR48090">
    <property type="entry name" value="UNDECAPRENYL-PHOSPHATE 4-DEOXY-4-FORMAMIDO-L-ARABINOSE TRANSFERASE-RELATED"/>
    <property type="match status" value="1"/>
</dbReference>
<evidence type="ECO:0000256" key="5">
    <source>
        <dbReference type="ARBA" id="ARBA00022989"/>
    </source>
</evidence>
<proteinExistence type="predicted"/>
<sequence length="310" mass="35119">MDKTLSIVLPSYNEEQMIEKTTETITDLMEQEGIPFELIFVNDGSKDGTWEEILKQKDINPHVKGVCFSRNFGKEAAISAGMDQAAGACVAVMDCDLQHPPETLVTMYRLWESGFQVIEGIKASRGKESLIYKMFAKTFYKIISNATGIDMSRASDFKLLDRQVVDEYLRLPERNVFFRALSSWVGFKTTYVEFDVQQRTAGKSKWSFKSLARYAVNNITSFSAAPMQIVTFFGFIFFLVAVILGIQSLYMYFSGHAVEGFTTVILLLLFVGSVLMFSLGVIGYYISKIYEEVKMRPRYIISEIVGTDID</sequence>
<dbReference type="CDD" id="cd04187">
    <property type="entry name" value="DPM1_like_bac"/>
    <property type="match status" value="1"/>
</dbReference>
<organism evidence="9 10">
    <name type="scientific">Candidatus Anaerostipes avistercoris</name>
    <dbReference type="NCBI Taxonomy" id="2838462"/>
    <lineage>
        <taxon>Bacteria</taxon>
        <taxon>Bacillati</taxon>
        <taxon>Bacillota</taxon>
        <taxon>Clostridia</taxon>
        <taxon>Lachnospirales</taxon>
        <taxon>Lachnospiraceae</taxon>
        <taxon>Anaerostipes</taxon>
    </lineage>
</organism>
<dbReference type="InterPro" id="IPR029044">
    <property type="entry name" value="Nucleotide-diphossugar_trans"/>
</dbReference>
<dbReference type="PANTHER" id="PTHR48090:SF1">
    <property type="entry name" value="PROPHAGE BACTOPRENOL GLUCOSYL TRANSFERASE HOMOLOG"/>
    <property type="match status" value="1"/>
</dbReference>
<reference evidence="9" key="1">
    <citation type="journal article" date="2021" name="PeerJ">
        <title>Extensive microbial diversity within the chicken gut microbiome revealed by metagenomics and culture.</title>
        <authorList>
            <person name="Gilroy R."/>
            <person name="Ravi A."/>
            <person name="Getino M."/>
            <person name="Pursley I."/>
            <person name="Horton D.L."/>
            <person name="Alikhan N.F."/>
            <person name="Baker D."/>
            <person name="Gharbi K."/>
            <person name="Hall N."/>
            <person name="Watson M."/>
            <person name="Adriaenssens E.M."/>
            <person name="Foster-Nyarko E."/>
            <person name="Jarju S."/>
            <person name="Secka A."/>
            <person name="Antonio M."/>
            <person name="Oren A."/>
            <person name="Chaudhuri R.R."/>
            <person name="La Ragione R."/>
            <person name="Hildebrand F."/>
            <person name="Pallen M.J."/>
        </authorList>
    </citation>
    <scope>NUCLEOTIDE SEQUENCE</scope>
    <source>
        <strain evidence="9">ChiSjej3B21-8574</strain>
    </source>
</reference>
<dbReference type="AlphaFoldDB" id="A0A9D2PJL2"/>
<name>A0A9D2PJL2_9FIRM</name>
<dbReference type="GO" id="GO:0005886">
    <property type="term" value="C:plasma membrane"/>
    <property type="evidence" value="ECO:0007669"/>
    <property type="project" value="TreeGrafter"/>
</dbReference>
<dbReference type="Pfam" id="PF00535">
    <property type="entry name" value="Glycos_transf_2"/>
    <property type="match status" value="1"/>
</dbReference>
<dbReference type="SUPFAM" id="SSF53448">
    <property type="entry name" value="Nucleotide-diphospho-sugar transferases"/>
    <property type="match status" value="1"/>
</dbReference>
<keyword evidence="3" id="KW-0808">Transferase</keyword>
<evidence type="ECO:0000313" key="10">
    <source>
        <dbReference type="Proteomes" id="UP000823904"/>
    </source>
</evidence>
<feature type="transmembrane region" description="Helical" evidence="7">
    <location>
        <begin position="229"/>
        <end position="253"/>
    </location>
</feature>
<evidence type="ECO:0000256" key="4">
    <source>
        <dbReference type="ARBA" id="ARBA00022692"/>
    </source>
</evidence>
<keyword evidence="2" id="KW-0328">Glycosyltransferase</keyword>
<evidence type="ECO:0000313" key="9">
    <source>
        <dbReference type="EMBL" id="HJC50630.1"/>
    </source>
</evidence>
<evidence type="ECO:0000256" key="2">
    <source>
        <dbReference type="ARBA" id="ARBA00022676"/>
    </source>
</evidence>
<evidence type="ECO:0000256" key="7">
    <source>
        <dbReference type="SAM" id="Phobius"/>
    </source>
</evidence>
<dbReference type="InterPro" id="IPR001173">
    <property type="entry name" value="Glyco_trans_2-like"/>
</dbReference>
<evidence type="ECO:0000256" key="1">
    <source>
        <dbReference type="ARBA" id="ARBA00004141"/>
    </source>
</evidence>
<evidence type="ECO:0000256" key="3">
    <source>
        <dbReference type="ARBA" id="ARBA00022679"/>
    </source>
</evidence>
<keyword evidence="4 7" id="KW-0812">Transmembrane</keyword>
<dbReference type="GO" id="GO:0016757">
    <property type="term" value="F:glycosyltransferase activity"/>
    <property type="evidence" value="ECO:0007669"/>
    <property type="project" value="UniProtKB-KW"/>
</dbReference>
<dbReference type="InterPro" id="IPR050256">
    <property type="entry name" value="Glycosyltransferase_2"/>
</dbReference>
<dbReference type="Gene3D" id="3.90.550.10">
    <property type="entry name" value="Spore Coat Polysaccharide Biosynthesis Protein SpsA, Chain A"/>
    <property type="match status" value="1"/>
</dbReference>
<keyword evidence="5 7" id="KW-1133">Transmembrane helix</keyword>
<feature type="domain" description="Glycosyltransferase 2-like" evidence="8">
    <location>
        <begin position="6"/>
        <end position="168"/>
    </location>
</feature>
<comment type="caution">
    <text evidence="9">The sequence shown here is derived from an EMBL/GenBank/DDBJ whole genome shotgun (WGS) entry which is preliminary data.</text>
</comment>
<keyword evidence="6 7" id="KW-0472">Membrane</keyword>